<dbReference type="GO" id="GO:0016787">
    <property type="term" value="F:hydrolase activity"/>
    <property type="evidence" value="ECO:0007669"/>
    <property type="project" value="UniProtKB-KW"/>
</dbReference>
<reference evidence="2 3" key="1">
    <citation type="journal article" date="2023" name="Genome Announc.">
        <title>Pan-Genome Analyses of the Genus Cohnella and Proposal of the Novel Species Cohnella silvisoli sp. nov., Isolated from Forest Soil.</title>
        <authorList>
            <person name="Wang C."/>
            <person name="Mao L."/>
            <person name="Bao G."/>
            <person name="Zhu H."/>
        </authorList>
    </citation>
    <scope>NUCLEOTIDE SEQUENCE [LARGE SCALE GENOMIC DNA]</scope>
    <source>
        <strain evidence="2 3">NL03-T5-1</strain>
    </source>
</reference>
<feature type="domain" description="Rhamnogalacturonase A/B/Epimerase-like pectate lyase" evidence="1">
    <location>
        <begin position="56"/>
        <end position="183"/>
    </location>
</feature>
<evidence type="ECO:0000313" key="3">
    <source>
        <dbReference type="Proteomes" id="UP001493487"/>
    </source>
</evidence>
<dbReference type="EMBL" id="JASKHM010000010">
    <property type="protein sequence ID" value="MEQ4484264.1"/>
    <property type="molecule type" value="Genomic_DNA"/>
</dbReference>
<comment type="caution">
    <text evidence="2">The sequence shown here is derived from an EMBL/GenBank/DDBJ whole genome shotgun (WGS) entry which is preliminary data.</text>
</comment>
<sequence length="573" mass="63752">MVKPRMPKKMGRRDFIAGLAAAAVTFVAGGAIGRRLFPQAATHSVSVVSASLPPPWTNVVDFGADPTGKSDSSEAFIRALTHIEQSAASNPAHETLGNDTARGRVKLYVPEGCYLLSKPEALMRHSYHSKTLGLVIQGAGRGLTQIYYRNSKAGEYLLYNKDTWLFISISDIEFISDDVNNNFMYSYSEGSAQNYTFERCMWSGSWNYVFHLEGTNTNSEMTWFHCNFSGVIRAGIYVPADGGSDQFLNYNFYSCQFEVEEGNYLVFEKGGNINIWGGSIIHYDRDKGGTFFKLMNGGHFGGVERFLCIGARFEHRNKNSKLIECEWNDGAVSFISCDMSSQAFQLAPAIHATFRSINQKMPSITFQSCVLMGKHEFRYLSRSWESPHNIVYESCEFAHGLMADEFIVYTNDESSLPDYKGGRPQVIFRNCRSIHATHETGFYDSDLGFQSNNRAVLTKKLISIRNAFGALPHNGEAESFQLPLGAIILNVKFIGKPDAVTSEAAADYWIETSEQVPARIAAVYAEQASRGFQANIDPVFECNTDAKRKLRLCSGSKVDEPNGGAYCLIEYIG</sequence>
<evidence type="ECO:0000313" key="2">
    <source>
        <dbReference type="EMBL" id="MEQ4484264.1"/>
    </source>
</evidence>
<dbReference type="InterPro" id="IPR024535">
    <property type="entry name" value="RHGA/B-epi-like_pectate_lyase"/>
</dbReference>
<dbReference type="SUPFAM" id="SSF51126">
    <property type="entry name" value="Pectin lyase-like"/>
    <property type="match status" value="1"/>
</dbReference>
<dbReference type="InterPro" id="IPR011050">
    <property type="entry name" value="Pectin_lyase_fold/virulence"/>
</dbReference>
<evidence type="ECO:0000259" key="1">
    <source>
        <dbReference type="Pfam" id="PF12708"/>
    </source>
</evidence>
<accession>A0ABV1KVY0</accession>
<keyword evidence="3" id="KW-1185">Reference proteome</keyword>
<dbReference type="PROSITE" id="PS51318">
    <property type="entry name" value="TAT"/>
    <property type="match status" value="1"/>
</dbReference>
<organism evidence="2 3">
    <name type="scientific">Cohnella silvisoli</name>
    <dbReference type="NCBI Taxonomy" id="2873699"/>
    <lineage>
        <taxon>Bacteria</taxon>
        <taxon>Bacillati</taxon>
        <taxon>Bacillota</taxon>
        <taxon>Bacilli</taxon>
        <taxon>Bacillales</taxon>
        <taxon>Paenibacillaceae</taxon>
        <taxon>Cohnella</taxon>
    </lineage>
</organism>
<keyword evidence="2" id="KW-0378">Hydrolase</keyword>
<dbReference type="Gene3D" id="2.160.20.10">
    <property type="entry name" value="Single-stranded right-handed beta-helix, Pectin lyase-like"/>
    <property type="match status" value="1"/>
</dbReference>
<dbReference type="InterPro" id="IPR012334">
    <property type="entry name" value="Pectin_lyas_fold"/>
</dbReference>
<dbReference type="Pfam" id="PF12708">
    <property type="entry name" value="Pect-lyase_RHGA_epim"/>
    <property type="match status" value="1"/>
</dbReference>
<name>A0ABV1KVY0_9BACL</name>
<dbReference type="RefSeq" id="WP_232186645.1">
    <property type="nucleotide sequence ID" value="NZ_JAIOAP010000009.1"/>
</dbReference>
<protein>
    <submittedName>
        <fullName evidence="2">Glycoside hydrolase family 55 protein</fullName>
    </submittedName>
</protein>
<dbReference type="Proteomes" id="UP001493487">
    <property type="component" value="Unassembled WGS sequence"/>
</dbReference>
<gene>
    <name evidence="2" type="ORF">QJS35_17850</name>
</gene>
<dbReference type="InterPro" id="IPR006311">
    <property type="entry name" value="TAT_signal"/>
</dbReference>
<proteinExistence type="predicted"/>